<name>A0A1K0IKU1_CUPNE</name>
<dbReference type="RefSeq" id="WP_340527596.1">
    <property type="nucleotide sequence ID" value="NZ_FMSH01000364.1"/>
</dbReference>
<evidence type="ECO:0000256" key="1">
    <source>
        <dbReference type="ARBA" id="ARBA00006987"/>
    </source>
</evidence>
<dbReference type="EMBL" id="FMSH01000364">
    <property type="protein sequence ID" value="SCU83820.1"/>
    <property type="molecule type" value="Genomic_DNA"/>
</dbReference>
<dbReference type="CDD" id="cd07012">
    <property type="entry name" value="PBP2_Bug_TTT"/>
    <property type="match status" value="1"/>
</dbReference>
<dbReference type="Gene3D" id="3.40.190.10">
    <property type="entry name" value="Periplasmic binding protein-like II"/>
    <property type="match status" value="1"/>
</dbReference>
<dbReference type="InterPro" id="IPR005064">
    <property type="entry name" value="BUG"/>
</dbReference>
<dbReference type="InterPro" id="IPR042100">
    <property type="entry name" value="Bug_dom1"/>
</dbReference>
<dbReference type="PANTHER" id="PTHR42928">
    <property type="entry name" value="TRICARBOXYLATE-BINDING PROTEIN"/>
    <property type="match status" value="1"/>
</dbReference>
<evidence type="ECO:0008006" key="3">
    <source>
        <dbReference type="Google" id="ProtNLM"/>
    </source>
</evidence>
<gene>
    <name evidence="2" type="ORF">CNECB9_4260014</name>
</gene>
<protein>
    <recommendedName>
        <fullName evidence="3">Extra-cytoplasmic solute receptor</fullName>
    </recommendedName>
</protein>
<evidence type="ECO:0000313" key="2">
    <source>
        <dbReference type="EMBL" id="SCU83820.1"/>
    </source>
</evidence>
<organism evidence="2">
    <name type="scientific">Cupriavidus necator</name>
    <name type="common">Alcaligenes eutrophus</name>
    <name type="synonym">Ralstonia eutropha</name>
    <dbReference type="NCBI Taxonomy" id="106590"/>
    <lineage>
        <taxon>Bacteria</taxon>
        <taxon>Pseudomonadati</taxon>
        <taxon>Pseudomonadota</taxon>
        <taxon>Betaproteobacteria</taxon>
        <taxon>Burkholderiales</taxon>
        <taxon>Burkholderiaceae</taxon>
        <taxon>Cupriavidus</taxon>
    </lineage>
</organism>
<dbReference type="Gene3D" id="3.40.190.150">
    <property type="entry name" value="Bordetella uptake gene, domain 1"/>
    <property type="match status" value="1"/>
</dbReference>
<reference evidence="2" key="1">
    <citation type="submission" date="2016-09" db="EMBL/GenBank/DDBJ databases">
        <authorList>
            <person name="Capua I."/>
            <person name="De Benedictis P."/>
            <person name="Joannis T."/>
            <person name="Lombin L.H."/>
            <person name="Cattoli G."/>
        </authorList>
    </citation>
    <scope>NUCLEOTIDE SEQUENCE</scope>
    <source>
        <strain evidence="2">B9</strain>
    </source>
</reference>
<dbReference type="Pfam" id="PF03401">
    <property type="entry name" value="TctC"/>
    <property type="match status" value="1"/>
</dbReference>
<comment type="similarity">
    <text evidence="1">Belongs to the UPF0065 (bug) family.</text>
</comment>
<dbReference type="PANTHER" id="PTHR42928:SF5">
    <property type="entry name" value="BLR1237 PROTEIN"/>
    <property type="match status" value="1"/>
</dbReference>
<proteinExistence type="inferred from homology"/>
<accession>A0A1K0IKU1</accession>
<dbReference type="AlphaFoldDB" id="A0A1K0IKU1"/>
<sequence>MKPVSLLAEQPFIWIANNKFPASTVLEWISLAKARPKKIVFAHNGVASFTNLGAEMFMQLTGSEMLAVPYKVNATPDLLSGVVDMKMEPASTAIPLIKSGMVKALAVTSATRMPSLPDVPAMAEFFPGFVVTGNYSVWVPAGTPPKIVESLNSELVKIVKQKEFQNRVGEISIRTIGSTPEVLWAETRKESAAWERLIKERNIKVE</sequence>